<sequence length="145" mass="15997">MMQINEIMDFLPHRYPFLLVDRIVEVEKGVSITGYKNVTINEPFFTGHFPGKPIMPGVLIIEAMAQVSGILGYVTAGRSAADGSIHLLAGSNKARFKRPVVPGDQLRLESRLLSNKHGIWKFDCRALVDGEVVCVAEIMSAERDA</sequence>
<keyword evidence="5 9" id="KW-0441">Lipid A biosynthesis</keyword>
<evidence type="ECO:0000256" key="5">
    <source>
        <dbReference type="ARBA" id="ARBA00022556"/>
    </source>
</evidence>
<dbReference type="Pfam" id="PF07977">
    <property type="entry name" value="FabA"/>
    <property type="match status" value="1"/>
</dbReference>
<comment type="subcellular location">
    <subcellularLocation>
        <location evidence="1 9">Cytoplasm</location>
    </subcellularLocation>
</comment>
<evidence type="ECO:0000313" key="10">
    <source>
        <dbReference type="EMBL" id="MFC4260549.1"/>
    </source>
</evidence>
<dbReference type="InterPro" id="IPR013114">
    <property type="entry name" value="FabA_FabZ"/>
</dbReference>
<evidence type="ECO:0000256" key="7">
    <source>
        <dbReference type="ARBA" id="ARBA00023239"/>
    </source>
</evidence>
<keyword evidence="3 9" id="KW-0963">Cytoplasm</keyword>
<evidence type="ECO:0000256" key="1">
    <source>
        <dbReference type="ARBA" id="ARBA00004496"/>
    </source>
</evidence>
<reference evidence="11" key="1">
    <citation type="journal article" date="2019" name="Int. J. Syst. Evol. Microbiol.">
        <title>The Global Catalogue of Microorganisms (GCM) 10K type strain sequencing project: providing services to taxonomists for standard genome sequencing and annotation.</title>
        <authorList>
            <consortium name="The Broad Institute Genomics Platform"/>
            <consortium name="The Broad Institute Genome Sequencing Center for Infectious Disease"/>
            <person name="Wu L."/>
            <person name="Ma J."/>
        </authorList>
    </citation>
    <scope>NUCLEOTIDE SEQUENCE [LARGE SCALE GENOMIC DNA]</scope>
    <source>
        <strain evidence="11">CECT 7297</strain>
    </source>
</reference>
<evidence type="ECO:0000256" key="8">
    <source>
        <dbReference type="ARBA" id="ARBA00025049"/>
    </source>
</evidence>
<dbReference type="EMBL" id="JBHSDI010000058">
    <property type="protein sequence ID" value="MFC4260549.1"/>
    <property type="molecule type" value="Genomic_DNA"/>
</dbReference>
<evidence type="ECO:0000256" key="2">
    <source>
        <dbReference type="ARBA" id="ARBA00009174"/>
    </source>
</evidence>
<dbReference type="GO" id="GO:0019171">
    <property type="term" value="F:(3R)-hydroxyacyl-[acyl-carrier-protein] dehydratase activity"/>
    <property type="evidence" value="ECO:0007669"/>
    <property type="project" value="UniProtKB-EC"/>
</dbReference>
<keyword evidence="4 9" id="KW-0444">Lipid biosynthesis</keyword>
<proteinExistence type="inferred from homology"/>
<dbReference type="PANTHER" id="PTHR30272">
    <property type="entry name" value="3-HYDROXYACYL-[ACYL-CARRIER-PROTEIN] DEHYDRATASE"/>
    <property type="match status" value="1"/>
</dbReference>
<evidence type="ECO:0000256" key="6">
    <source>
        <dbReference type="ARBA" id="ARBA00023098"/>
    </source>
</evidence>
<dbReference type="Proteomes" id="UP001595798">
    <property type="component" value="Unassembled WGS sequence"/>
</dbReference>
<keyword evidence="11" id="KW-1185">Reference proteome</keyword>
<organism evidence="10 11">
    <name type="scientific">Marinobacter lacisalsi</name>
    <dbReference type="NCBI Taxonomy" id="475979"/>
    <lineage>
        <taxon>Bacteria</taxon>
        <taxon>Pseudomonadati</taxon>
        <taxon>Pseudomonadota</taxon>
        <taxon>Gammaproteobacteria</taxon>
        <taxon>Pseudomonadales</taxon>
        <taxon>Marinobacteraceae</taxon>
        <taxon>Marinobacter</taxon>
    </lineage>
</organism>
<evidence type="ECO:0000256" key="9">
    <source>
        <dbReference type="HAMAP-Rule" id="MF_00406"/>
    </source>
</evidence>
<comment type="caution">
    <text evidence="10">The sequence shown here is derived from an EMBL/GenBank/DDBJ whole genome shotgun (WGS) entry which is preliminary data.</text>
</comment>
<dbReference type="RefSeq" id="WP_379889171.1">
    <property type="nucleotide sequence ID" value="NZ_JBHSDI010000058.1"/>
</dbReference>
<dbReference type="InterPro" id="IPR029069">
    <property type="entry name" value="HotDog_dom_sf"/>
</dbReference>
<dbReference type="SUPFAM" id="SSF54637">
    <property type="entry name" value="Thioesterase/thiol ester dehydrase-isomerase"/>
    <property type="match status" value="1"/>
</dbReference>
<name>A0ABV8QNR6_9GAMM</name>
<keyword evidence="7 9" id="KW-0456">Lyase</keyword>
<comment type="function">
    <text evidence="8 9">Involved in unsaturated fatty acids biosynthesis. Catalyzes the dehydration of short chain beta-hydroxyacyl-ACPs and long chain saturated and unsaturated beta-hydroxyacyl-ACPs.</text>
</comment>
<evidence type="ECO:0000313" key="11">
    <source>
        <dbReference type="Proteomes" id="UP001595798"/>
    </source>
</evidence>
<feature type="active site" evidence="9">
    <location>
        <position position="48"/>
    </location>
</feature>
<comment type="similarity">
    <text evidence="2 9">Belongs to the thioester dehydratase family. FabZ subfamily.</text>
</comment>
<dbReference type="HAMAP" id="MF_00406">
    <property type="entry name" value="FabZ"/>
    <property type="match status" value="1"/>
</dbReference>
<protein>
    <recommendedName>
        <fullName evidence="9">3-hydroxyacyl-[acyl-carrier-protein] dehydratase FabZ</fullName>
        <ecNumber evidence="9">4.2.1.59</ecNumber>
    </recommendedName>
    <alternativeName>
        <fullName evidence="9">(3R)-hydroxymyristoyl-[acyl-carrier-protein] dehydratase</fullName>
        <shortName evidence="9">(3R)-hydroxymyristoyl-ACP dehydrase</shortName>
    </alternativeName>
    <alternativeName>
        <fullName evidence="9">Beta-hydroxyacyl-ACP dehydratase</fullName>
    </alternativeName>
</protein>
<gene>
    <name evidence="9 10" type="primary">fabZ</name>
    <name evidence="10" type="ORF">ACFOZ5_16140</name>
</gene>
<evidence type="ECO:0000256" key="3">
    <source>
        <dbReference type="ARBA" id="ARBA00022490"/>
    </source>
</evidence>
<dbReference type="NCBIfam" id="NF000582">
    <property type="entry name" value="PRK00006.1"/>
    <property type="match status" value="1"/>
</dbReference>
<comment type="catalytic activity">
    <reaction evidence="9">
        <text>a (3R)-hydroxyacyl-[ACP] = a (2E)-enoyl-[ACP] + H2O</text>
        <dbReference type="Rhea" id="RHEA:13097"/>
        <dbReference type="Rhea" id="RHEA-COMP:9925"/>
        <dbReference type="Rhea" id="RHEA-COMP:9945"/>
        <dbReference type="ChEBI" id="CHEBI:15377"/>
        <dbReference type="ChEBI" id="CHEBI:78784"/>
        <dbReference type="ChEBI" id="CHEBI:78827"/>
        <dbReference type="EC" id="4.2.1.59"/>
    </reaction>
</comment>
<keyword evidence="6 9" id="KW-0443">Lipid metabolism</keyword>
<evidence type="ECO:0000256" key="4">
    <source>
        <dbReference type="ARBA" id="ARBA00022516"/>
    </source>
</evidence>
<dbReference type="PANTHER" id="PTHR30272:SF1">
    <property type="entry name" value="3-HYDROXYACYL-[ACYL-CARRIER-PROTEIN] DEHYDRATASE"/>
    <property type="match status" value="1"/>
</dbReference>
<dbReference type="NCBIfam" id="TIGR01750">
    <property type="entry name" value="fabZ"/>
    <property type="match status" value="1"/>
</dbReference>
<dbReference type="EC" id="4.2.1.59" evidence="9"/>
<dbReference type="InterPro" id="IPR010084">
    <property type="entry name" value="FabZ"/>
</dbReference>
<dbReference type="Gene3D" id="3.10.129.10">
    <property type="entry name" value="Hotdog Thioesterase"/>
    <property type="match status" value="1"/>
</dbReference>
<dbReference type="CDD" id="cd01288">
    <property type="entry name" value="FabZ"/>
    <property type="match status" value="1"/>
</dbReference>
<accession>A0ABV8QNR6</accession>